<accession>A0AA38CSY0</accession>
<sequence>IEEFDLKNFMLEEELIQEQDCIRTLEEGEAAPDPAAEEHILAVEEKVTDPRALST</sequence>
<protein>
    <submittedName>
        <fullName evidence="1">Uncharacterized protein</fullName>
    </submittedName>
</protein>
<dbReference type="AlphaFoldDB" id="A0AA38CSY0"/>
<keyword evidence="2" id="KW-1185">Reference proteome</keyword>
<gene>
    <name evidence="1" type="ORF">KI387_013517</name>
</gene>
<dbReference type="EMBL" id="JAHRHJ020000009">
    <property type="protein sequence ID" value="KAH9301934.1"/>
    <property type="molecule type" value="Genomic_DNA"/>
</dbReference>
<organism evidence="1 2">
    <name type="scientific">Taxus chinensis</name>
    <name type="common">Chinese yew</name>
    <name type="synonym">Taxus wallichiana var. chinensis</name>
    <dbReference type="NCBI Taxonomy" id="29808"/>
    <lineage>
        <taxon>Eukaryota</taxon>
        <taxon>Viridiplantae</taxon>
        <taxon>Streptophyta</taxon>
        <taxon>Embryophyta</taxon>
        <taxon>Tracheophyta</taxon>
        <taxon>Spermatophyta</taxon>
        <taxon>Pinopsida</taxon>
        <taxon>Pinidae</taxon>
        <taxon>Conifers II</taxon>
        <taxon>Cupressales</taxon>
        <taxon>Taxaceae</taxon>
        <taxon>Taxus</taxon>
    </lineage>
</organism>
<feature type="non-terminal residue" evidence="1">
    <location>
        <position position="1"/>
    </location>
</feature>
<reference evidence="1 2" key="1">
    <citation type="journal article" date="2021" name="Nat. Plants">
        <title>The Taxus genome provides insights into paclitaxel biosynthesis.</title>
        <authorList>
            <person name="Xiong X."/>
            <person name="Gou J."/>
            <person name="Liao Q."/>
            <person name="Li Y."/>
            <person name="Zhou Q."/>
            <person name="Bi G."/>
            <person name="Li C."/>
            <person name="Du R."/>
            <person name="Wang X."/>
            <person name="Sun T."/>
            <person name="Guo L."/>
            <person name="Liang H."/>
            <person name="Lu P."/>
            <person name="Wu Y."/>
            <person name="Zhang Z."/>
            <person name="Ro D.K."/>
            <person name="Shang Y."/>
            <person name="Huang S."/>
            <person name="Yan J."/>
        </authorList>
    </citation>
    <scope>NUCLEOTIDE SEQUENCE [LARGE SCALE GENOMIC DNA]</scope>
    <source>
        <strain evidence="1">Ta-2019</strain>
    </source>
</reference>
<name>A0AA38CSY0_TAXCH</name>
<evidence type="ECO:0000313" key="2">
    <source>
        <dbReference type="Proteomes" id="UP000824469"/>
    </source>
</evidence>
<evidence type="ECO:0000313" key="1">
    <source>
        <dbReference type="EMBL" id="KAH9301934.1"/>
    </source>
</evidence>
<comment type="caution">
    <text evidence="1">The sequence shown here is derived from an EMBL/GenBank/DDBJ whole genome shotgun (WGS) entry which is preliminary data.</text>
</comment>
<proteinExistence type="predicted"/>
<feature type="non-terminal residue" evidence="1">
    <location>
        <position position="55"/>
    </location>
</feature>
<dbReference type="Proteomes" id="UP000824469">
    <property type="component" value="Unassembled WGS sequence"/>
</dbReference>